<dbReference type="Proteomes" id="UP000789920">
    <property type="component" value="Unassembled WGS sequence"/>
</dbReference>
<sequence>FAKTDNEKQNVHRFINYQPYFAEKKPKSPVSQENASKRNLEF</sequence>
<comment type="caution">
    <text evidence="1">The sequence shown here is derived from an EMBL/GenBank/DDBJ whole genome shotgun (WGS) entry which is preliminary data.</text>
</comment>
<evidence type="ECO:0000313" key="2">
    <source>
        <dbReference type="Proteomes" id="UP000789920"/>
    </source>
</evidence>
<proteinExistence type="predicted"/>
<keyword evidence="2" id="KW-1185">Reference proteome</keyword>
<dbReference type="EMBL" id="CAJVQC010009142">
    <property type="protein sequence ID" value="CAG8600932.1"/>
    <property type="molecule type" value="Genomic_DNA"/>
</dbReference>
<accession>A0ACA9MP87</accession>
<protein>
    <submittedName>
        <fullName evidence="1">16174_t:CDS:1</fullName>
    </submittedName>
</protein>
<organism evidence="1 2">
    <name type="scientific">Racocetra persica</name>
    <dbReference type="NCBI Taxonomy" id="160502"/>
    <lineage>
        <taxon>Eukaryota</taxon>
        <taxon>Fungi</taxon>
        <taxon>Fungi incertae sedis</taxon>
        <taxon>Mucoromycota</taxon>
        <taxon>Glomeromycotina</taxon>
        <taxon>Glomeromycetes</taxon>
        <taxon>Diversisporales</taxon>
        <taxon>Gigasporaceae</taxon>
        <taxon>Racocetra</taxon>
    </lineage>
</organism>
<feature type="non-terminal residue" evidence="1">
    <location>
        <position position="1"/>
    </location>
</feature>
<name>A0ACA9MP87_9GLOM</name>
<gene>
    <name evidence="1" type="ORF">RPERSI_LOCUS5916</name>
</gene>
<reference evidence="1" key="1">
    <citation type="submission" date="2021-06" db="EMBL/GenBank/DDBJ databases">
        <authorList>
            <person name="Kallberg Y."/>
            <person name="Tangrot J."/>
            <person name="Rosling A."/>
        </authorList>
    </citation>
    <scope>NUCLEOTIDE SEQUENCE</scope>
    <source>
        <strain evidence="1">MA461A</strain>
    </source>
</reference>
<evidence type="ECO:0000313" key="1">
    <source>
        <dbReference type="EMBL" id="CAG8600932.1"/>
    </source>
</evidence>